<dbReference type="WBParaSite" id="HNAJ_0001073801-mRNA-1">
    <property type="protein sequence ID" value="HNAJ_0001073801-mRNA-1"/>
    <property type="gene ID" value="HNAJ_0001073801"/>
</dbReference>
<reference evidence="15" key="1">
    <citation type="submission" date="2017-02" db="UniProtKB">
        <authorList>
            <consortium name="WormBaseParasite"/>
        </authorList>
    </citation>
    <scope>IDENTIFICATION</scope>
</reference>
<evidence type="ECO:0000256" key="10">
    <source>
        <dbReference type="ARBA" id="ARBA00023288"/>
    </source>
</evidence>
<feature type="signal peptide" evidence="12">
    <location>
        <begin position="1"/>
        <end position="22"/>
    </location>
</feature>
<dbReference type="GO" id="GO:0098552">
    <property type="term" value="C:side of membrane"/>
    <property type="evidence" value="ECO:0007669"/>
    <property type="project" value="UniProtKB-KW"/>
</dbReference>
<evidence type="ECO:0000313" key="15">
    <source>
        <dbReference type="WBParaSite" id="HNAJ_0001073801-mRNA-1"/>
    </source>
</evidence>
<dbReference type="GO" id="GO:0009986">
    <property type="term" value="C:cell surface"/>
    <property type="evidence" value="ECO:0007669"/>
    <property type="project" value="TreeGrafter"/>
</dbReference>
<evidence type="ECO:0000256" key="2">
    <source>
        <dbReference type="ARBA" id="ARBA00010260"/>
    </source>
</evidence>
<evidence type="ECO:0000256" key="8">
    <source>
        <dbReference type="ARBA" id="ARBA00023180"/>
    </source>
</evidence>
<dbReference type="GO" id="GO:0005886">
    <property type="term" value="C:plasma membrane"/>
    <property type="evidence" value="ECO:0007669"/>
    <property type="project" value="UniProtKB-SubCell"/>
</dbReference>
<gene>
    <name evidence="13" type="ORF">HNAJ_LOCUS10732</name>
</gene>
<dbReference type="STRING" id="102285.A0A0R3TSU0"/>
<organism evidence="15">
    <name type="scientific">Rodentolepis nana</name>
    <name type="common">Dwarf tapeworm</name>
    <name type="synonym">Hymenolepis nana</name>
    <dbReference type="NCBI Taxonomy" id="102285"/>
    <lineage>
        <taxon>Eukaryota</taxon>
        <taxon>Metazoa</taxon>
        <taxon>Spiralia</taxon>
        <taxon>Lophotrochozoa</taxon>
        <taxon>Platyhelminthes</taxon>
        <taxon>Cestoda</taxon>
        <taxon>Eucestoda</taxon>
        <taxon>Cyclophyllidea</taxon>
        <taxon>Hymenolepididae</taxon>
        <taxon>Rodentolepis</taxon>
    </lineage>
</organism>
<dbReference type="GO" id="GO:0016477">
    <property type="term" value="P:cell migration"/>
    <property type="evidence" value="ECO:0007669"/>
    <property type="project" value="TreeGrafter"/>
</dbReference>
<feature type="chain" id="PRO_5043132099" evidence="12">
    <location>
        <begin position="23"/>
        <end position="242"/>
    </location>
</feature>
<keyword evidence="14" id="KW-1185">Reference proteome</keyword>
<keyword evidence="5 12" id="KW-0732">Signal</keyword>
<dbReference type="OrthoDB" id="10010764at2759"/>
<evidence type="ECO:0000256" key="9">
    <source>
        <dbReference type="ARBA" id="ARBA00023207"/>
    </source>
</evidence>
<comment type="similarity">
    <text evidence="2 11">Belongs to the glypican family.</text>
</comment>
<dbReference type="PANTHER" id="PTHR10822">
    <property type="entry name" value="GLYPICAN"/>
    <property type="match status" value="1"/>
</dbReference>
<accession>A0A0R3TSU0</accession>
<evidence type="ECO:0000256" key="6">
    <source>
        <dbReference type="ARBA" id="ARBA00022974"/>
    </source>
</evidence>
<evidence type="ECO:0000313" key="13">
    <source>
        <dbReference type="EMBL" id="VDO08631.1"/>
    </source>
</evidence>
<name>A0A0R3TSU0_RODNA</name>
<dbReference type="GO" id="GO:1905475">
    <property type="term" value="P:regulation of protein localization to membrane"/>
    <property type="evidence" value="ECO:0007669"/>
    <property type="project" value="TreeGrafter"/>
</dbReference>
<proteinExistence type="inferred from homology"/>
<dbReference type="PANTHER" id="PTHR10822:SF30">
    <property type="entry name" value="DALLY-LIKE, ISOFORM A"/>
    <property type="match status" value="1"/>
</dbReference>
<dbReference type="InterPro" id="IPR001863">
    <property type="entry name" value="Glypican"/>
</dbReference>
<keyword evidence="4" id="KW-0336">GPI-anchor</keyword>
<keyword evidence="7" id="KW-0472">Membrane</keyword>
<dbReference type="Proteomes" id="UP000278807">
    <property type="component" value="Unassembled WGS sequence"/>
</dbReference>
<sequence>MILRTSLISIILISPLLNPVLSYDGPKCLSIQRQWHSYAGNRMITNRRFDENVCGNVRNGDSCCTPEMLLGMSEASEHEIGRTLKNLLETNAENFRNDTITLKTFVIDSLGTTMEQLHSQLRRDFAYKFRPHEQFFINFFTTIQSYISGNLDDLSRLVTTFFDELLVRMTQILLNANNTDAHVRCVVDALRSKQPFLRIPSIIINMTMEAFPPIRTAINAMAFARETLIAASITVSELYRSF</sequence>
<keyword evidence="3" id="KW-1003">Cell membrane</keyword>
<keyword evidence="6" id="KW-0654">Proteoglycan</keyword>
<evidence type="ECO:0000256" key="4">
    <source>
        <dbReference type="ARBA" id="ARBA00022622"/>
    </source>
</evidence>
<dbReference type="GO" id="GO:0045202">
    <property type="term" value="C:synapse"/>
    <property type="evidence" value="ECO:0007669"/>
    <property type="project" value="TreeGrafter"/>
</dbReference>
<dbReference type="GO" id="GO:0009966">
    <property type="term" value="P:regulation of signal transduction"/>
    <property type="evidence" value="ECO:0007669"/>
    <property type="project" value="InterPro"/>
</dbReference>
<keyword evidence="9" id="KW-0357">Heparan sulfate</keyword>
<evidence type="ECO:0000256" key="11">
    <source>
        <dbReference type="RuleBase" id="RU003518"/>
    </source>
</evidence>
<evidence type="ECO:0000256" key="1">
    <source>
        <dbReference type="ARBA" id="ARBA00004609"/>
    </source>
</evidence>
<dbReference type="AlphaFoldDB" id="A0A0R3TSU0"/>
<evidence type="ECO:0000256" key="7">
    <source>
        <dbReference type="ARBA" id="ARBA00023136"/>
    </source>
</evidence>
<keyword evidence="10" id="KW-0449">Lipoprotein</keyword>
<comment type="subcellular location">
    <subcellularLocation>
        <location evidence="1">Cell membrane</location>
        <topology evidence="1">Lipid-anchor</topology>
        <topology evidence="1">GPI-anchor</topology>
    </subcellularLocation>
</comment>
<dbReference type="EMBL" id="UZAE01013186">
    <property type="protein sequence ID" value="VDO08631.1"/>
    <property type="molecule type" value="Genomic_DNA"/>
</dbReference>
<evidence type="ECO:0000256" key="5">
    <source>
        <dbReference type="ARBA" id="ARBA00022729"/>
    </source>
</evidence>
<evidence type="ECO:0000256" key="12">
    <source>
        <dbReference type="SAM" id="SignalP"/>
    </source>
</evidence>
<reference evidence="13 14" key="2">
    <citation type="submission" date="2018-11" db="EMBL/GenBank/DDBJ databases">
        <authorList>
            <consortium name="Pathogen Informatics"/>
        </authorList>
    </citation>
    <scope>NUCLEOTIDE SEQUENCE [LARGE SCALE GENOMIC DNA]</scope>
</reference>
<protein>
    <submittedName>
        <fullName evidence="15">Glypican-6-like</fullName>
    </submittedName>
</protein>
<evidence type="ECO:0000256" key="3">
    <source>
        <dbReference type="ARBA" id="ARBA00022475"/>
    </source>
</evidence>
<dbReference type="Pfam" id="PF01153">
    <property type="entry name" value="Glypican"/>
    <property type="match status" value="1"/>
</dbReference>
<evidence type="ECO:0000313" key="14">
    <source>
        <dbReference type="Proteomes" id="UP000278807"/>
    </source>
</evidence>
<dbReference type="GO" id="GO:0005576">
    <property type="term" value="C:extracellular region"/>
    <property type="evidence" value="ECO:0007669"/>
    <property type="project" value="TreeGrafter"/>
</dbReference>
<keyword evidence="8" id="KW-0325">Glycoprotein</keyword>